<dbReference type="InterPro" id="IPR008257">
    <property type="entry name" value="Pept_M19"/>
</dbReference>
<dbReference type="GO" id="GO:0006508">
    <property type="term" value="P:proteolysis"/>
    <property type="evidence" value="ECO:0007669"/>
    <property type="project" value="InterPro"/>
</dbReference>
<dbReference type="Proteomes" id="UP001165679">
    <property type="component" value="Unassembled WGS sequence"/>
</dbReference>
<gene>
    <name evidence="2" type="ORF">OL599_08615</name>
</gene>
<evidence type="ECO:0000256" key="1">
    <source>
        <dbReference type="SAM" id="MobiDB-lite"/>
    </source>
</evidence>
<dbReference type="AlphaFoldDB" id="A0AA42CDB4"/>
<reference evidence="2" key="2">
    <citation type="submission" date="2022-10" db="EMBL/GenBank/DDBJ databases">
        <authorList>
            <person name="Trinh H.N."/>
        </authorList>
    </citation>
    <scope>NUCLEOTIDE SEQUENCE</scope>
    <source>
        <strain evidence="2">RN2-1</strain>
    </source>
</reference>
<reference evidence="2" key="1">
    <citation type="submission" date="2022-09" db="EMBL/GenBank/DDBJ databases">
        <title>Rhodovastum sp. nov. RN2-1 isolated from soil in Seongnam, South Korea.</title>
        <authorList>
            <person name="Le N.T."/>
        </authorList>
    </citation>
    <scope>NUCLEOTIDE SEQUENCE</scope>
    <source>
        <strain evidence="2">RN2-1</strain>
    </source>
</reference>
<evidence type="ECO:0000313" key="2">
    <source>
        <dbReference type="EMBL" id="MCW3474648.1"/>
    </source>
</evidence>
<sequence>MTDSIELHRSLLVVDTHIDIPWPQGPSFFEDTKRRVDLPKMQRGGMSAGCFAAYVPQGPRTPEAHEAGFARAVAMLQAINAMGQDGARVCTSVAQIEQAKRDGATAIVPAVENGHACGGDPARLRAFRDLGARYLTVTHNGHNALADSSNPRQDLGDAEEEHGGLSPVGRQAIAELNRLGMLVDIAHVSKKTMLQAAEASRTPVLSTHSCIRALCDNPRNLDDEQLDALRDVGGLVQITAVPSFLRAGKKEGEVTVADYVDHVEYAVNRIGLAHVGMSSDFDGGGGFVGWHDAGESGNLTAELIRRGYGAAEIAALWGGNFLRLLKRAEDVAE</sequence>
<comment type="caution">
    <text evidence="2">The sequence shown here is derived from an EMBL/GenBank/DDBJ whole genome shotgun (WGS) entry which is preliminary data.</text>
</comment>
<dbReference type="InterPro" id="IPR032466">
    <property type="entry name" value="Metal_Hydrolase"/>
</dbReference>
<dbReference type="GO" id="GO:0070573">
    <property type="term" value="F:metallodipeptidase activity"/>
    <property type="evidence" value="ECO:0007669"/>
    <property type="project" value="InterPro"/>
</dbReference>
<protein>
    <submittedName>
        <fullName evidence="2">Dipeptidase</fullName>
    </submittedName>
</protein>
<feature type="compositionally biased region" description="Polar residues" evidence="1">
    <location>
        <begin position="143"/>
        <end position="152"/>
    </location>
</feature>
<dbReference type="EMBL" id="JAPDNT010000004">
    <property type="protein sequence ID" value="MCW3474648.1"/>
    <property type="molecule type" value="Genomic_DNA"/>
</dbReference>
<accession>A0AA42CDB4</accession>
<name>A0AA42CDB4_9PROT</name>
<proteinExistence type="predicted"/>
<evidence type="ECO:0000313" key="3">
    <source>
        <dbReference type="Proteomes" id="UP001165679"/>
    </source>
</evidence>
<dbReference type="SUPFAM" id="SSF51556">
    <property type="entry name" value="Metallo-dependent hydrolases"/>
    <property type="match status" value="1"/>
</dbReference>
<dbReference type="Pfam" id="PF01244">
    <property type="entry name" value="Peptidase_M19"/>
    <property type="match status" value="1"/>
</dbReference>
<dbReference type="PROSITE" id="PS51365">
    <property type="entry name" value="RENAL_DIPEPTIDASE_2"/>
    <property type="match status" value="1"/>
</dbReference>
<dbReference type="RefSeq" id="WP_264713287.1">
    <property type="nucleotide sequence ID" value="NZ_JAPDNT010000004.1"/>
</dbReference>
<organism evidence="2 3">
    <name type="scientific">Limobrevibacterium gyesilva</name>
    <dbReference type="NCBI Taxonomy" id="2991712"/>
    <lineage>
        <taxon>Bacteria</taxon>
        <taxon>Pseudomonadati</taxon>
        <taxon>Pseudomonadota</taxon>
        <taxon>Alphaproteobacteria</taxon>
        <taxon>Acetobacterales</taxon>
        <taxon>Acetobacteraceae</taxon>
        <taxon>Limobrevibacterium</taxon>
    </lineage>
</organism>
<keyword evidence="3" id="KW-1185">Reference proteome</keyword>
<dbReference type="PANTHER" id="PTHR10443:SF12">
    <property type="entry name" value="DIPEPTIDASE"/>
    <property type="match status" value="1"/>
</dbReference>
<dbReference type="PANTHER" id="PTHR10443">
    <property type="entry name" value="MICROSOMAL DIPEPTIDASE"/>
    <property type="match status" value="1"/>
</dbReference>
<dbReference type="CDD" id="cd01301">
    <property type="entry name" value="rDP_like"/>
    <property type="match status" value="1"/>
</dbReference>
<feature type="region of interest" description="Disordered" evidence="1">
    <location>
        <begin position="143"/>
        <end position="165"/>
    </location>
</feature>
<dbReference type="Gene3D" id="3.20.20.140">
    <property type="entry name" value="Metal-dependent hydrolases"/>
    <property type="match status" value="1"/>
</dbReference>